<feature type="compositionally biased region" description="Acidic residues" evidence="1">
    <location>
        <begin position="149"/>
        <end position="159"/>
    </location>
</feature>
<dbReference type="EMBL" id="BFEA01000569">
    <property type="protein sequence ID" value="GBG86523.1"/>
    <property type="molecule type" value="Genomic_DNA"/>
</dbReference>
<keyword evidence="3" id="KW-1185">Reference proteome</keyword>
<dbReference type="AlphaFoldDB" id="A0A388LW97"/>
<feature type="compositionally biased region" description="Basic and acidic residues" evidence="1">
    <location>
        <begin position="75"/>
        <end position="88"/>
    </location>
</feature>
<dbReference type="Proteomes" id="UP000265515">
    <property type="component" value="Unassembled WGS sequence"/>
</dbReference>
<evidence type="ECO:0000256" key="1">
    <source>
        <dbReference type="SAM" id="MobiDB-lite"/>
    </source>
</evidence>
<feature type="region of interest" description="Disordered" evidence="1">
    <location>
        <begin position="143"/>
        <end position="182"/>
    </location>
</feature>
<feature type="compositionally biased region" description="Basic and acidic residues" evidence="1">
    <location>
        <begin position="199"/>
        <end position="209"/>
    </location>
</feature>
<proteinExistence type="predicted"/>
<organism evidence="2 3">
    <name type="scientific">Chara braunii</name>
    <name type="common">Braun's stonewort</name>
    <dbReference type="NCBI Taxonomy" id="69332"/>
    <lineage>
        <taxon>Eukaryota</taxon>
        <taxon>Viridiplantae</taxon>
        <taxon>Streptophyta</taxon>
        <taxon>Charophyceae</taxon>
        <taxon>Charales</taxon>
        <taxon>Characeae</taxon>
        <taxon>Chara</taxon>
    </lineage>
</organism>
<name>A0A388LW97_CHABU</name>
<feature type="region of interest" description="Disordered" evidence="1">
    <location>
        <begin position="75"/>
        <end position="130"/>
    </location>
</feature>
<comment type="caution">
    <text evidence="2">The sequence shown here is derived from an EMBL/GenBank/DDBJ whole genome shotgun (WGS) entry which is preliminary data.</text>
</comment>
<dbReference type="Gramene" id="GBG86523">
    <property type="protein sequence ID" value="GBG86523"/>
    <property type="gene ID" value="CBR_g41586"/>
</dbReference>
<reference evidence="2 3" key="1">
    <citation type="journal article" date="2018" name="Cell">
        <title>The Chara Genome: Secondary Complexity and Implications for Plant Terrestrialization.</title>
        <authorList>
            <person name="Nishiyama T."/>
            <person name="Sakayama H."/>
            <person name="Vries J.D."/>
            <person name="Buschmann H."/>
            <person name="Saint-Marcoux D."/>
            <person name="Ullrich K.K."/>
            <person name="Haas F.B."/>
            <person name="Vanderstraeten L."/>
            <person name="Becker D."/>
            <person name="Lang D."/>
            <person name="Vosolsobe S."/>
            <person name="Rombauts S."/>
            <person name="Wilhelmsson P.K.I."/>
            <person name="Janitza P."/>
            <person name="Kern R."/>
            <person name="Heyl A."/>
            <person name="Rumpler F."/>
            <person name="Villalobos L.I.A.C."/>
            <person name="Clay J.M."/>
            <person name="Skokan R."/>
            <person name="Toyoda A."/>
            <person name="Suzuki Y."/>
            <person name="Kagoshima H."/>
            <person name="Schijlen E."/>
            <person name="Tajeshwar N."/>
            <person name="Catarino B."/>
            <person name="Hetherington A.J."/>
            <person name="Saltykova A."/>
            <person name="Bonnot C."/>
            <person name="Breuninger H."/>
            <person name="Symeonidi A."/>
            <person name="Radhakrishnan G.V."/>
            <person name="Van Nieuwerburgh F."/>
            <person name="Deforce D."/>
            <person name="Chang C."/>
            <person name="Karol K.G."/>
            <person name="Hedrich R."/>
            <person name="Ulvskov P."/>
            <person name="Glockner G."/>
            <person name="Delwiche C.F."/>
            <person name="Petrasek J."/>
            <person name="Van de Peer Y."/>
            <person name="Friml J."/>
            <person name="Beilby M."/>
            <person name="Dolan L."/>
            <person name="Kohara Y."/>
            <person name="Sugano S."/>
            <person name="Fujiyama A."/>
            <person name="Delaux P.-M."/>
            <person name="Quint M."/>
            <person name="TheiBen G."/>
            <person name="Hagemann M."/>
            <person name="Harholt J."/>
            <person name="Dunand C."/>
            <person name="Zachgo S."/>
            <person name="Langdale J."/>
            <person name="Maumus F."/>
            <person name="Straeten D.V.D."/>
            <person name="Gould S.B."/>
            <person name="Rensing S.A."/>
        </authorList>
    </citation>
    <scope>NUCLEOTIDE SEQUENCE [LARGE SCALE GENOMIC DNA]</scope>
    <source>
        <strain evidence="2 3">S276</strain>
    </source>
</reference>
<feature type="region of interest" description="Disordered" evidence="1">
    <location>
        <begin position="199"/>
        <end position="230"/>
    </location>
</feature>
<gene>
    <name evidence="2" type="ORF">CBR_g41586</name>
</gene>
<accession>A0A388LW97</accession>
<feature type="compositionally biased region" description="Acidic residues" evidence="1">
    <location>
        <begin position="89"/>
        <end position="115"/>
    </location>
</feature>
<sequence length="230" mass="26562">MQSDHVIQSYDAIIRNKTHNDVTPNSHLDAVIWNNRCNLTGTVAQVYVIGQCHWPQNGDGEPLTAHDVHLRNRRDDIHDAGSDNGHEDHDDDYDDEDDDRDDDHDNDDEDDDDNGDMIRWNQKTGYGDIDGDKELLESLELLESPQNGDDYDDDEDDDTGGMNHWNQRTVVKEREDDNAGLGGALYWDKKRCEERRVDFKDSGDMKGSEQEDNDNSVGKNRTWMGRRREW</sequence>
<protein>
    <submittedName>
        <fullName evidence="2">Uncharacterized protein</fullName>
    </submittedName>
</protein>
<evidence type="ECO:0000313" key="2">
    <source>
        <dbReference type="EMBL" id="GBG86523.1"/>
    </source>
</evidence>
<evidence type="ECO:0000313" key="3">
    <source>
        <dbReference type="Proteomes" id="UP000265515"/>
    </source>
</evidence>